<dbReference type="EMBL" id="JAGZCC010000081">
    <property type="protein sequence ID" value="MBS5589096.1"/>
    <property type="molecule type" value="Genomic_DNA"/>
</dbReference>
<feature type="chain" id="PRO_5036751732" description="beta-N-acetylhexosaminidase" evidence="7">
    <location>
        <begin position="30"/>
        <end position="1020"/>
    </location>
</feature>
<dbReference type="InterPro" id="IPR017853">
    <property type="entry name" value="GH"/>
</dbReference>
<proteinExistence type="inferred from homology"/>
<dbReference type="Gene3D" id="1.20.1270.90">
    <property type="entry name" value="AF1782-like"/>
    <property type="match status" value="3"/>
</dbReference>
<evidence type="ECO:0000313" key="9">
    <source>
        <dbReference type="EMBL" id="MBS5589096.1"/>
    </source>
</evidence>
<dbReference type="GO" id="GO:0004563">
    <property type="term" value="F:beta-N-acetylhexosaminidase activity"/>
    <property type="evidence" value="ECO:0007669"/>
    <property type="project" value="UniProtKB-EC"/>
</dbReference>
<accession>A0A943EMF6</accession>
<keyword evidence="6" id="KW-0812">Transmembrane</keyword>
<keyword evidence="7" id="KW-0732">Signal</keyword>
<reference evidence="9" key="1">
    <citation type="submission" date="2021-02" db="EMBL/GenBank/DDBJ databases">
        <title>Infant gut strain persistence is associated with maternal origin, phylogeny, and functional potential including surface adhesion and iron acquisition.</title>
        <authorList>
            <person name="Lou Y.C."/>
        </authorList>
    </citation>
    <scope>NUCLEOTIDE SEQUENCE</scope>
    <source>
        <strain evidence="9">L3_108_000G1_dasL3_108_000G1_metabat.metabat.11</strain>
    </source>
</reference>
<evidence type="ECO:0000256" key="7">
    <source>
        <dbReference type="SAM" id="SignalP"/>
    </source>
</evidence>
<evidence type="ECO:0000313" key="10">
    <source>
        <dbReference type="Proteomes" id="UP000751224"/>
    </source>
</evidence>
<dbReference type="PANTHER" id="PTHR30480">
    <property type="entry name" value="BETA-HEXOSAMINIDASE-RELATED"/>
    <property type="match status" value="1"/>
</dbReference>
<feature type="signal peptide" evidence="7">
    <location>
        <begin position="1"/>
        <end position="29"/>
    </location>
</feature>
<dbReference type="RefSeq" id="WP_303888107.1">
    <property type="nucleotide sequence ID" value="NZ_JAGZCC010000081.1"/>
</dbReference>
<dbReference type="PRINTS" id="PR00133">
    <property type="entry name" value="GLHYDRLASE3"/>
</dbReference>
<evidence type="ECO:0000256" key="6">
    <source>
        <dbReference type="SAM" id="Phobius"/>
    </source>
</evidence>
<name>A0A943EMF6_9FIRM</name>
<dbReference type="InterPro" id="IPR050226">
    <property type="entry name" value="NagZ_Beta-hexosaminidase"/>
</dbReference>
<comment type="catalytic activity">
    <reaction evidence="1">
        <text>Hydrolysis of terminal non-reducing N-acetyl-D-hexosamine residues in N-acetyl-beta-D-hexosaminides.</text>
        <dbReference type="EC" id="3.2.1.52"/>
    </reaction>
</comment>
<dbReference type="PROSITE" id="PS00775">
    <property type="entry name" value="GLYCOSYL_HYDROL_F3"/>
    <property type="match status" value="1"/>
</dbReference>
<dbReference type="Gene3D" id="1.20.1270.70">
    <property type="entry name" value="Designed single chain three-helix bundle"/>
    <property type="match status" value="1"/>
</dbReference>
<dbReference type="GO" id="GO:0009254">
    <property type="term" value="P:peptidoglycan turnover"/>
    <property type="evidence" value="ECO:0007669"/>
    <property type="project" value="TreeGrafter"/>
</dbReference>
<protein>
    <recommendedName>
        <fullName evidence="3">beta-N-acetylhexosaminidase</fullName>
        <ecNumber evidence="3">3.2.1.52</ecNumber>
    </recommendedName>
</protein>
<keyword evidence="5" id="KW-0326">Glycosidase</keyword>
<dbReference type="EC" id="3.2.1.52" evidence="3"/>
<dbReference type="GO" id="GO:0005975">
    <property type="term" value="P:carbohydrate metabolic process"/>
    <property type="evidence" value="ECO:0007669"/>
    <property type="project" value="InterPro"/>
</dbReference>
<dbReference type="PANTHER" id="PTHR30480:SF13">
    <property type="entry name" value="BETA-HEXOSAMINIDASE"/>
    <property type="match status" value="1"/>
</dbReference>
<dbReference type="Proteomes" id="UP000751224">
    <property type="component" value="Unassembled WGS sequence"/>
</dbReference>
<evidence type="ECO:0000256" key="2">
    <source>
        <dbReference type="ARBA" id="ARBA00005336"/>
    </source>
</evidence>
<evidence type="ECO:0000256" key="5">
    <source>
        <dbReference type="ARBA" id="ARBA00023295"/>
    </source>
</evidence>
<dbReference type="NCBIfam" id="TIGR01167">
    <property type="entry name" value="LPXTG_anchor"/>
    <property type="match status" value="1"/>
</dbReference>
<evidence type="ECO:0000256" key="3">
    <source>
        <dbReference type="ARBA" id="ARBA00012663"/>
    </source>
</evidence>
<gene>
    <name evidence="9" type="ORF">KHX14_09895</name>
</gene>
<dbReference type="Pfam" id="PF00933">
    <property type="entry name" value="Glyco_hydro_3"/>
    <property type="match status" value="1"/>
</dbReference>
<sequence length="1020" mass="110836">MKLGKKIVSLMMVLAMIAATIFSVNISNAAALTNEQKAQELVAKMTLEEKIGQKIMLSFRSGWTMKDGTKISSVQNINDEIYEIIGKYDIGSVILFAANFASDASINVELTDGLQKAAIDPNLGENNIPLIIATDQEGGIVYRLTGGTALPGNMAVGATNDPENAFKAGKVIGSELSAVGVNTNFAPDADVNNNPNNPVIGLRSFSSSPQLAAKFTTAYIEGVQSQNIATTAKHFPGHGNVATDSHTGLPSIDATKDELYQTELVPFQAAIDAGTDMIMTAHIQFPNVVEEKIYSSKQDEHMSPPATLSREILTDLLRNELNFDGVIVTDSMTMNGVANYFDVNERNLLAVKAGVDILDIPFNDISSWADMETKLIPLIDAFVDAYTKEDGYNGIKLSIEELDKSVERILTLKYNRNIMELVNDNTSLQDKKAKALEVVGSVENRETERLISAKGVTVVKNENDVLPLKLTSNSKVLFATTYSRNNNRFVLAWERAKQAGIIPEGADYKILQHYNWTGLNDKVNSAINSDGSKFQGTNRDLLDWCDVLVHASEISKASGIDGYIVACPQLFTNYCKNLGKQTVVISLNHPYDVQAFPDADGILAVYGTTSLGLDITESFGGGTVGATAAFSPNLTAGTEVVLGTFGASGKLPVDIPKYVPGSKVYSTDEIVYKLGYGIEYEALAKDPDKTALVEAINKVETLNKNNYTEESWQSAKNELETLNDILKVAKNVNLTHKLAQAKVDENTQELKNQYDKVLELLAPISIDKTALKIALDLANVITDEDLANVVPVVVNEFKEARDKANEVYNDATASQDKVDAAFDRLASIMQKLEFFKGDKTALKAFIDKVSGLETAKYTEATWTPFNEALTAATSVYNDENAMQEEVNNAYNELVTAFLKLRLIPDKSLLEDLINQAEGLESTNYTKATFDGLTKALNEAKAVFDNPNTTQKEVDNAKDVLAKAMADLQTVTVDNTIKAPVNNGDTTVSVKTGDESLVGMFAGVALLSVAGYALLRRKEND</sequence>
<evidence type="ECO:0000256" key="4">
    <source>
        <dbReference type="ARBA" id="ARBA00022801"/>
    </source>
</evidence>
<keyword evidence="4" id="KW-0378">Hydrolase</keyword>
<comment type="caution">
    <text evidence="9">The sequence shown here is derived from an EMBL/GenBank/DDBJ whole genome shotgun (WGS) entry which is preliminary data.</text>
</comment>
<dbReference type="InterPro" id="IPR019800">
    <property type="entry name" value="Glyco_hydro_3_AS"/>
</dbReference>
<dbReference type="InterPro" id="IPR036962">
    <property type="entry name" value="Glyco_hydro_3_N_sf"/>
</dbReference>
<dbReference type="Gene3D" id="3.20.20.300">
    <property type="entry name" value="Glycoside hydrolase, family 3, N-terminal domain"/>
    <property type="match status" value="1"/>
</dbReference>
<comment type="similarity">
    <text evidence="2">Belongs to the glycosyl hydrolase 3 family.</text>
</comment>
<dbReference type="InterPro" id="IPR036881">
    <property type="entry name" value="Glyco_hydro_3_C_sf"/>
</dbReference>
<evidence type="ECO:0000259" key="8">
    <source>
        <dbReference type="Pfam" id="PF00933"/>
    </source>
</evidence>
<keyword evidence="6" id="KW-0472">Membrane</keyword>
<dbReference type="SUPFAM" id="SSF51445">
    <property type="entry name" value="(Trans)glycosidases"/>
    <property type="match status" value="1"/>
</dbReference>
<feature type="transmembrane region" description="Helical" evidence="6">
    <location>
        <begin position="996"/>
        <end position="1014"/>
    </location>
</feature>
<evidence type="ECO:0000256" key="1">
    <source>
        <dbReference type="ARBA" id="ARBA00001231"/>
    </source>
</evidence>
<dbReference type="Gene3D" id="3.40.50.1700">
    <property type="entry name" value="Glycoside hydrolase family 3 C-terminal domain"/>
    <property type="match status" value="1"/>
</dbReference>
<organism evidence="9 10">
    <name type="scientific">Thomasclavelia spiroformis</name>
    <dbReference type="NCBI Taxonomy" id="29348"/>
    <lineage>
        <taxon>Bacteria</taxon>
        <taxon>Bacillati</taxon>
        <taxon>Bacillota</taxon>
        <taxon>Erysipelotrichia</taxon>
        <taxon>Erysipelotrichales</taxon>
        <taxon>Coprobacillaceae</taxon>
        <taxon>Thomasclavelia</taxon>
    </lineage>
</organism>
<feature type="domain" description="Glycoside hydrolase family 3 N-terminal" evidence="8">
    <location>
        <begin position="46"/>
        <end position="411"/>
    </location>
</feature>
<dbReference type="InterPro" id="IPR001764">
    <property type="entry name" value="Glyco_hydro_3_N"/>
</dbReference>
<dbReference type="AlphaFoldDB" id="A0A943EMF6"/>
<dbReference type="Pfam" id="PF07554">
    <property type="entry name" value="FIVAR"/>
    <property type="match status" value="3"/>
</dbReference>
<keyword evidence="6" id="KW-1133">Transmembrane helix</keyword>